<gene>
    <name evidence="1" type="ORF">CA257_23315</name>
</gene>
<dbReference type="RefSeq" id="WP_125964245.1">
    <property type="nucleotide sequence ID" value="NZ_QQWO01000051.1"/>
</dbReference>
<accession>A0AAJ4V900</accession>
<name>A0AAJ4V900_9SPHN</name>
<reference evidence="1 2" key="1">
    <citation type="submission" date="2018-07" db="EMBL/GenBank/DDBJ databases">
        <title>Genomic and Epidemiologic Investigation of an Indolent Hospital Outbreak.</title>
        <authorList>
            <person name="Johnson R.C."/>
            <person name="Deming C."/>
            <person name="Conlan S."/>
            <person name="Zellmer C.J."/>
            <person name="Michelin A.V."/>
            <person name="Lee-Lin S."/>
            <person name="Thomas P.J."/>
            <person name="Park M."/>
            <person name="Weingarten R.A."/>
            <person name="Less J."/>
            <person name="Dekker J.P."/>
            <person name="Frank K.M."/>
            <person name="Musser K.A."/>
            <person name="Mcquiston J.R."/>
            <person name="Henderson D.K."/>
            <person name="Lau A.F."/>
            <person name="Palmore T.N."/>
            <person name="Segre J.A."/>
        </authorList>
    </citation>
    <scope>NUCLEOTIDE SEQUENCE [LARGE SCALE GENOMIC DNA]</scope>
    <source>
        <strain evidence="1 2">SK-NIH.Env10_0317</strain>
    </source>
</reference>
<dbReference type="AlphaFoldDB" id="A0AAJ4V900"/>
<organism evidence="1 2">
    <name type="scientific">Sphingomonas koreensis</name>
    <dbReference type="NCBI Taxonomy" id="93064"/>
    <lineage>
        <taxon>Bacteria</taxon>
        <taxon>Pseudomonadati</taxon>
        <taxon>Pseudomonadota</taxon>
        <taxon>Alphaproteobacteria</taxon>
        <taxon>Sphingomonadales</taxon>
        <taxon>Sphingomonadaceae</taxon>
        <taxon>Sphingomonas</taxon>
    </lineage>
</organism>
<proteinExistence type="predicted"/>
<sequence length="90" mass="10234">MGLGSDLDAFLRLTPRLFDLAVKAQAQARRTDDERSITAAWNTAALGRMKRMPPLAKLLKPQEPQVARKARHWTKQLAAWQRVLSRPSRT</sequence>
<protein>
    <submittedName>
        <fullName evidence="1">Uncharacterized protein</fullName>
    </submittedName>
</protein>
<evidence type="ECO:0000313" key="2">
    <source>
        <dbReference type="Proteomes" id="UP000286681"/>
    </source>
</evidence>
<comment type="caution">
    <text evidence="1">The sequence shown here is derived from an EMBL/GenBank/DDBJ whole genome shotgun (WGS) entry which is preliminary data.</text>
</comment>
<evidence type="ECO:0000313" key="1">
    <source>
        <dbReference type="EMBL" id="RSU96782.1"/>
    </source>
</evidence>
<dbReference type="Proteomes" id="UP000286681">
    <property type="component" value="Unassembled WGS sequence"/>
</dbReference>
<dbReference type="EMBL" id="QQWO01000051">
    <property type="protein sequence ID" value="RSU96782.1"/>
    <property type="molecule type" value="Genomic_DNA"/>
</dbReference>